<comment type="caution">
    <text evidence="1">The sequence shown here is derived from an EMBL/GenBank/DDBJ whole genome shotgun (WGS) entry which is preliminary data.</text>
</comment>
<dbReference type="EMBL" id="JAPYYP010000012">
    <property type="protein sequence ID" value="MDA5108932.1"/>
    <property type="molecule type" value="Genomic_DNA"/>
</dbReference>
<evidence type="ECO:0008006" key="3">
    <source>
        <dbReference type="Google" id="ProtNLM"/>
    </source>
</evidence>
<accession>A0A9X3Z3L2</accession>
<name>A0A9X3Z3L2_9BACL</name>
<organism evidence="1 2">
    <name type="scientific">Brevibacillus thermoruber</name>
    <dbReference type="NCBI Taxonomy" id="33942"/>
    <lineage>
        <taxon>Bacteria</taxon>
        <taxon>Bacillati</taxon>
        <taxon>Bacillota</taxon>
        <taxon>Bacilli</taxon>
        <taxon>Bacillales</taxon>
        <taxon>Paenibacillaceae</taxon>
        <taxon>Brevibacillus</taxon>
    </lineage>
</organism>
<proteinExistence type="predicted"/>
<sequence>MVGQNKVGVDNSFHGLDEISETTTVYKVQKGILTDYLPSLKADVIKIDVDDSAPIIMDSVFEVIDNSGPMTIFMEYQPIFWKKYNPLPVLHGLEQRGFQFNILHHDGRVENTSPQELADYDGVQWLDLMLVR</sequence>
<dbReference type="AlphaFoldDB" id="A0A9X3Z3L2"/>
<keyword evidence="2" id="KW-1185">Reference proteome</keyword>
<dbReference type="RefSeq" id="WP_271140120.1">
    <property type="nucleotide sequence ID" value="NZ_JAPYYP010000012.1"/>
</dbReference>
<reference evidence="1" key="1">
    <citation type="submission" date="2022-12" db="EMBL/GenBank/DDBJ databases">
        <title>Draft genome sequence of the thermophilic strain Brevibacillus thermoruber HT42, isolated from Los Humeros, Puebla, Mexico, with biotechnological potential.</title>
        <authorList>
            <person name="Lara Sanchez J."/>
            <person name="Solis Palacios R."/>
            <person name="Bustos Baena A.S."/>
            <person name="Ruz Baez A.E."/>
            <person name="Espinosa Luna G."/>
            <person name="Oliart Ros R.M."/>
        </authorList>
    </citation>
    <scope>NUCLEOTIDE SEQUENCE</scope>
    <source>
        <strain evidence="1">HT42</strain>
    </source>
</reference>
<evidence type="ECO:0000313" key="1">
    <source>
        <dbReference type="EMBL" id="MDA5108932.1"/>
    </source>
</evidence>
<protein>
    <recommendedName>
        <fullName evidence="3">Methyltransferase FkbM domain-containing protein</fullName>
    </recommendedName>
</protein>
<dbReference type="Proteomes" id="UP001151071">
    <property type="component" value="Unassembled WGS sequence"/>
</dbReference>
<gene>
    <name evidence="1" type="ORF">O3V59_11220</name>
</gene>
<evidence type="ECO:0000313" key="2">
    <source>
        <dbReference type="Proteomes" id="UP001151071"/>
    </source>
</evidence>